<reference evidence="5" key="1">
    <citation type="journal article" date="2019" name="Int. J. Syst. Evol. Microbiol.">
        <title>The Global Catalogue of Microorganisms (GCM) 10K type strain sequencing project: providing services to taxonomists for standard genome sequencing and annotation.</title>
        <authorList>
            <consortium name="The Broad Institute Genomics Platform"/>
            <consortium name="The Broad Institute Genome Sequencing Center for Infectious Disease"/>
            <person name="Wu L."/>
            <person name="Ma J."/>
        </authorList>
    </citation>
    <scope>NUCLEOTIDE SEQUENCE [LARGE SCALE GENOMIC DNA]</scope>
    <source>
        <strain evidence="5">CCUG 53903</strain>
    </source>
</reference>
<proteinExistence type="predicted"/>
<feature type="region of interest" description="Disordered" evidence="1">
    <location>
        <begin position="95"/>
        <end position="123"/>
    </location>
</feature>
<dbReference type="InterPro" id="IPR037883">
    <property type="entry name" value="Knr4/Smi1-like_sf"/>
</dbReference>
<evidence type="ECO:0000256" key="1">
    <source>
        <dbReference type="SAM" id="MobiDB-lite"/>
    </source>
</evidence>
<keyword evidence="2" id="KW-0472">Membrane</keyword>
<dbReference type="InterPro" id="IPR018958">
    <property type="entry name" value="Knr4/Smi1-like_dom"/>
</dbReference>
<protein>
    <submittedName>
        <fullName evidence="4">SMI1/KNR4 family protein</fullName>
    </submittedName>
</protein>
<feature type="transmembrane region" description="Helical" evidence="2">
    <location>
        <begin position="48"/>
        <end position="67"/>
    </location>
</feature>
<comment type="caution">
    <text evidence="4">The sequence shown here is derived from an EMBL/GenBank/DDBJ whole genome shotgun (WGS) entry which is preliminary data.</text>
</comment>
<dbReference type="Pfam" id="PF09346">
    <property type="entry name" value="SMI1_KNR4"/>
    <property type="match status" value="1"/>
</dbReference>
<keyword evidence="2" id="KW-0812">Transmembrane</keyword>
<accession>A0ABW1D383</accession>
<feature type="compositionally biased region" description="Pro residues" evidence="1">
    <location>
        <begin position="96"/>
        <end position="120"/>
    </location>
</feature>
<organism evidence="4 5">
    <name type="scientific">Nonomuraea insulae</name>
    <dbReference type="NCBI Taxonomy" id="1616787"/>
    <lineage>
        <taxon>Bacteria</taxon>
        <taxon>Bacillati</taxon>
        <taxon>Actinomycetota</taxon>
        <taxon>Actinomycetes</taxon>
        <taxon>Streptosporangiales</taxon>
        <taxon>Streptosporangiaceae</taxon>
        <taxon>Nonomuraea</taxon>
    </lineage>
</organism>
<evidence type="ECO:0000259" key="3">
    <source>
        <dbReference type="Pfam" id="PF09346"/>
    </source>
</evidence>
<evidence type="ECO:0000313" key="4">
    <source>
        <dbReference type="EMBL" id="MFC5832524.1"/>
    </source>
</evidence>
<keyword evidence="2" id="KW-1133">Transmembrane helix</keyword>
<evidence type="ECO:0000256" key="2">
    <source>
        <dbReference type="SAM" id="Phobius"/>
    </source>
</evidence>
<feature type="domain" description="Knr4/Smi1-like" evidence="3">
    <location>
        <begin position="165"/>
        <end position="262"/>
    </location>
</feature>
<keyword evidence="5" id="KW-1185">Reference proteome</keyword>
<dbReference type="Proteomes" id="UP001596058">
    <property type="component" value="Unassembled WGS sequence"/>
</dbReference>
<dbReference type="EMBL" id="JBHSPA010000080">
    <property type="protein sequence ID" value="MFC5832524.1"/>
    <property type="molecule type" value="Genomic_DNA"/>
</dbReference>
<dbReference type="SUPFAM" id="SSF160631">
    <property type="entry name" value="SMI1/KNR4-like"/>
    <property type="match status" value="1"/>
</dbReference>
<name>A0ABW1D383_9ACTN</name>
<dbReference type="RefSeq" id="WP_379521962.1">
    <property type="nucleotide sequence ID" value="NZ_JBHSPA010000080.1"/>
</dbReference>
<gene>
    <name evidence="4" type="ORF">ACFPZ3_52465</name>
</gene>
<evidence type="ECO:0000313" key="5">
    <source>
        <dbReference type="Proteomes" id="UP001596058"/>
    </source>
</evidence>
<sequence length="323" mass="35533">MLKLVRLALTAAILAAIAVRLRRRARMPAKQPEPPAPSPRRARSLRMVMVWAAIAAIVALTLVAALLPADEGAAQRAFEVRQEALSAVRRVTVTPSPAPVQTPVPTPAEIPDPNCSPAPRPVAVRPIDPKVKRAVDRQWVRIERWLKANAPRTYRTLGAPGRARTIAIAESQMGVDFPDDLRASLLRHNGARGARAFGFGAWFGAASNLSVREIRDTWRWYCSWDDTDLGPDPSIEHWNGRMIPFLYFAGRDGEGSEYAVVDSVDGAVGWDDTIGGMAPRVSSYYALMRAVADALERGEEFDGWRPAVTRGVLRWEKADEGEL</sequence>